<evidence type="ECO:0000256" key="1">
    <source>
        <dbReference type="SAM" id="Phobius"/>
    </source>
</evidence>
<protein>
    <submittedName>
        <fullName evidence="2">Uncharacterized protein</fullName>
    </submittedName>
</protein>
<keyword evidence="3" id="KW-1185">Reference proteome</keyword>
<sequence length="121" mass="13681">MSAVNITLIATLTVIMPLTLAPSPEFIEQERDNVMDKYNIDLTKKAFHGFSMKLRTISALAFLQVNCVLLLSLSFIGLLCAWKIDLWLAKNSISPQTRRMNRKMLAMLVALVGALRFPRKK</sequence>
<keyword evidence="1" id="KW-0812">Transmembrane</keyword>
<dbReference type="Proteomes" id="UP000230423">
    <property type="component" value="Unassembled WGS sequence"/>
</dbReference>
<keyword evidence="1" id="KW-1133">Transmembrane helix</keyword>
<evidence type="ECO:0000313" key="2">
    <source>
        <dbReference type="EMBL" id="PIO67114.1"/>
    </source>
</evidence>
<dbReference type="Pfam" id="PF10317">
    <property type="entry name" value="7TM_GPCR_Srd"/>
    <property type="match status" value="1"/>
</dbReference>
<feature type="transmembrane region" description="Helical" evidence="1">
    <location>
        <begin position="57"/>
        <end position="82"/>
    </location>
</feature>
<proteinExistence type="predicted"/>
<reference evidence="2 3" key="1">
    <citation type="submission" date="2015-09" db="EMBL/GenBank/DDBJ databases">
        <title>Draft genome of the parasitic nematode Teladorsagia circumcincta isolate WARC Sus (inbred).</title>
        <authorList>
            <person name="Mitreva M."/>
        </authorList>
    </citation>
    <scope>NUCLEOTIDE SEQUENCE [LARGE SCALE GENOMIC DNA]</scope>
    <source>
        <strain evidence="2 3">S</strain>
    </source>
</reference>
<name>A0A2G9UA69_TELCI</name>
<evidence type="ECO:0000313" key="3">
    <source>
        <dbReference type="Proteomes" id="UP000230423"/>
    </source>
</evidence>
<dbReference type="InterPro" id="IPR019421">
    <property type="entry name" value="7TM_GPCR_serpentine_rcpt_Srd"/>
</dbReference>
<keyword evidence="1" id="KW-0472">Membrane</keyword>
<gene>
    <name evidence="2" type="ORF">TELCIR_11151</name>
</gene>
<dbReference type="AlphaFoldDB" id="A0A2G9UA69"/>
<accession>A0A2G9UA69</accession>
<organism evidence="2 3">
    <name type="scientific">Teladorsagia circumcincta</name>
    <name type="common">Brown stomach worm</name>
    <name type="synonym">Ostertagia circumcincta</name>
    <dbReference type="NCBI Taxonomy" id="45464"/>
    <lineage>
        <taxon>Eukaryota</taxon>
        <taxon>Metazoa</taxon>
        <taxon>Ecdysozoa</taxon>
        <taxon>Nematoda</taxon>
        <taxon>Chromadorea</taxon>
        <taxon>Rhabditida</taxon>
        <taxon>Rhabditina</taxon>
        <taxon>Rhabditomorpha</taxon>
        <taxon>Strongyloidea</taxon>
        <taxon>Trichostrongylidae</taxon>
        <taxon>Teladorsagia</taxon>
    </lineage>
</organism>
<dbReference type="EMBL" id="KZ347804">
    <property type="protein sequence ID" value="PIO67114.1"/>
    <property type="molecule type" value="Genomic_DNA"/>
</dbReference>